<feature type="compositionally biased region" description="Low complexity" evidence="1">
    <location>
        <begin position="253"/>
        <end position="264"/>
    </location>
</feature>
<feature type="region of interest" description="Disordered" evidence="1">
    <location>
        <begin position="253"/>
        <end position="316"/>
    </location>
</feature>
<name>D8MKI2_ERWBE</name>
<keyword evidence="2" id="KW-0378">Hydrolase</keyword>
<sequence length="316" mass="33908">MLTPARRHFENIMAQNRGNGVATFADMTAYEQILHRLRIDMNRLKGIQSNKTKAEEKQKLLPDYQGWIDGTLAADSGQADEVLTRVMLWHIDAGNIAEALRIGEYVIRHQLSMPDRFSRTAAVTLIDEICDPVLAAFKASPNVAPLGADLLKALDGLTTGQDVPEAVRAKLWKAIGYTLRTVQETQPEALEYLQKAITEFSEIGVKREIEQLDRLLKKSALLDAAAADSETPGSDQQAIPPSAVTAVTVIDAEPAQPAEPSEAAGLQVASTDGEQVAAAAPPAQPAVKRGRPAGVKKPAGAKAKKVVAKKKPAAAE</sequence>
<evidence type="ECO:0000313" key="3">
    <source>
        <dbReference type="Proteomes" id="UP000008793"/>
    </source>
</evidence>
<evidence type="ECO:0000313" key="2">
    <source>
        <dbReference type="EMBL" id="CAX57638.1"/>
    </source>
</evidence>
<dbReference type="eggNOG" id="ENOG5030DH1">
    <property type="taxonomic scope" value="Bacteria"/>
</dbReference>
<dbReference type="GO" id="GO:0003677">
    <property type="term" value="F:DNA binding"/>
    <property type="evidence" value="ECO:0007669"/>
    <property type="project" value="InterPro"/>
</dbReference>
<dbReference type="KEGG" id="ebi:EbC_01070"/>
<dbReference type="RefSeq" id="WP_013200145.1">
    <property type="nucleotide sequence ID" value="NC_014306.1"/>
</dbReference>
<feature type="compositionally biased region" description="Basic residues" evidence="1">
    <location>
        <begin position="302"/>
        <end position="316"/>
    </location>
</feature>
<keyword evidence="2" id="KW-0255">Endonuclease</keyword>
<dbReference type="InterPro" id="IPR010270">
    <property type="entry name" value="Phage_P2_GpM"/>
</dbReference>
<keyword evidence="3" id="KW-1185">Reference proteome</keyword>
<dbReference type="AlphaFoldDB" id="D8MKI2"/>
<dbReference type="Pfam" id="PF05944">
    <property type="entry name" value="Phage_term_smal"/>
    <property type="match status" value="1"/>
</dbReference>
<protein>
    <submittedName>
        <fullName evidence="2">Phage terminase/endonuclease subunit</fullName>
    </submittedName>
</protein>
<dbReference type="STRING" id="634500.EbC_01070"/>
<dbReference type="Proteomes" id="UP000008793">
    <property type="component" value="Chromosome"/>
</dbReference>
<dbReference type="HOGENOM" id="CLU_076316_0_0_6"/>
<gene>
    <name evidence="2" type="primary">gpM</name>
    <name evidence="2" type="ordered locus">EbC_01070</name>
</gene>
<proteinExistence type="predicted"/>
<organism evidence="3">
    <name type="scientific">Erwinia billingiae (strain Eb661)</name>
    <dbReference type="NCBI Taxonomy" id="634500"/>
    <lineage>
        <taxon>Bacteria</taxon>
        <taxon>Pseudomonadati</taxon>
        <taxon>Pseudomonadota</taxon>
        <taxon>Gammaproteobacteria</taxon>
        <taxon>Enterobacterales</taxon>
        <taxon>Erwiniaceae</taxon>
        <taxon>Erwinia</taxon>
    </lineage>
</organism>
<feature type="compositionally biased region" description="Low complexity" evidence="1">
    <location>
        <begin position="275"/>
        <end position="301"/>
    </location>
</feature>
<keyword evidence="2" id="KW-0540">Nuclease</keyword>
<dbReference type="EMBL" id="FP236843">
    <property type="protein sequence ID" value="CAX57638.1"/>
    <property type="molecule type" value="Genomic_DNA"/>
</dbReference>
<dbReference type="GeneID" id="90510077"/>
<evidence type="ECO:0000256" key="1">
    <source>
        <dbReference type="SAM" id="MobiDB-lite"/>
    </source>
</evidence>
<accession>D8MKI2</accession>
<dbReference type="GO" id="GO:0004519">
    <property type="term" value="F:endonuclease activity"/>
    <property type="evidence" value="ECO:0007669"/>
    <property type="project" value="UniProtKB-KW"/>
</dbReference>
<reference evidence="2 3" key="1">
    <citation type="journal article" date="2010" name="BMC Genomics">
        <title>Genome comparison of the epiphytic bacteria Erwinia billingiae and E. tasmaniensis with the pear pathogen E. pyrifoliae.</title>
        <authorList>
            <person name="Kube M."/>
            <person name="Migdoll A.M."/>
            <person name="Gehring I."/>
            <person name="Heitmann K."/>
            <person name="Mayer Y."/>
            <person name="Kuhl H."/>
            <person name="Knaust F."/>
            <person name="Geider K."/>
            <person name="Reinhardt R."/>
        </authorList>
    </citation>
    <scope>NUCLEOTIDE SEQUENCE [LARGE SCALE GENOMIC DNA]</scope>
    <source>
        <strain evidence="2 3">Eb661</strain>
    </source>
</reference>